<feature type="transmembrane region" description="Helical" evidence="11">
    <location>
        <begin position="60"/>
        <end position="84"/>
    </location>
</feature>
<dbReference type="GO" id="GO:0004930">
    <property type="term" value="F:G protein-coupled receptor activity"/>
    <property type="evidence" value="ECO:0007669"/>
    <property type="project" value="UniProtKB-KW"/>
</dbReference>
<feature type="region of interest" description="Disordered" evidence="10">
    <location>
        <begin position="359"/>
        <end position="390"/>
    </location>
</feature>
<sequence>MLCRPAQWNQQQTQCPEGPADIGTVSQAVGSLSLPIRSRLEMLNESGGNPTCQAYAHPHFFHIILSFIFSVGFLLNCLSLWVFWFRIKPWNPSIVLQFNLAISDAVISPVAPLLVLYMRSDRWGFGTPLCKVTVFLLSTHMYGGVYLLTLIALHRYFTVVHHRRRHVWGRKSFVTKLCLVAWGLLFLQGLPFFFVLQTSNVTGATKCLSIHQAEHVVLYFIWNWLITILGLLVPFMVTLVCYGLLGRFFLAANATKPLTRAMISKSILTIGVSLAIFALCYIPVHLTRAVLVTAKLFAPGYCPLLERTEQAYGFTWLLSTTNSCMDPILYCFASKRFRRIINKWICSLPCAKKDWPITEGSGAQQEGSALGSQGRRTPMTNTIDEDQIKD</sequence>
<keyword evidence="5 9" id="KW-0297">G-protein coupled receptor</keyword>
<dbReference type="SUPFAM" id="SSF81321">
    <property type="entry name" value="Family A G protein-coupled receptor-like"/>
    <property type="match status" value="1"/>
</dbReference>
<evidence type="ECO:0000256" key="7">
    <source>
        <dbReference type="ARBA" id="ARBA00023170"/>
    </source>
</evidence>
<proteinExistence type="inferred from homology"/>
<dbReference type="PRINTS" id="PR00237">
    <property type="entry name" value="GPCRRHODOPSN"/>
</dbReference>
<dbReference type="InterPro" id="IPR017452">
    <property type="entry name" value="GPCR_Rhodpsn_7TM"/>
</dbReference>
<feature type="domain" description="G-protein coupled receptors family 1 profile" evidence="12">
    <location>
        <begin position="75"/>
        <end position="330"/>
    </location>
</feature>
<comment type="subcellular location">
    <subcellularLocation>
        <location evidence="1">Cell membrane</location>
        <topology evidence="1">Multi-pass membrane protein</topology>
    </subcellularLocation>
</comment>
<evidence type="ECO:0000256" key="4">
    <source>
        <dbReference type="ARBA" id="ARBA00022989"/>
    </source>
</evidence>
<evidence type="ECO:0000256" key="10">
    <source>
        <dbReference type="SAM" id="MobiDB-lite"/>
    </source>
</evidence>
<keyword evidence="7 9" id="KW-0675">Receptor</keyword>
<keyword evidence="6 11" id="KW-0472">Membrane</keyword>
<dbReference type="PANTHER" id="PTHR24231:SF54">
    <property type="entry name" value="P2Y PURINOCEPTOR 4"/>
    <property type="match status" value="1"/>
</dbReference>
<dbReference type="Pfam" id="PF00001">
    <property type="entry name" value="7tm_1"/>
    <property type="match status" value="1"/>
</dbReference>
<feature type="transmembrane region" description="Helical" evidence="11">
    <location>
        <begin position="216"/>
        <end position="245"/>
    </location>
</feature>
<feature type="transmembrane region" description="Helical" evidence="11">
    <location>
        <begin position="311"/>
        <end position="333"/>
    </location>
</feature>
<evidence type="ECO:0000256" key="9">
    <source>
        <dbReference type="RuleBase" id="RU000688"/>
    </source>
</evidence>
<dbReference type="InParanoid" id="A0A803K5G7"/>
<accession>A0A803K5G7</accession>
<feature type="transmembrane region" description="Helical" evidence="11">
    <location>
        <begin position="132"/>
        <end position="153"/>
    </location>
</feature>
<dbReference type="GeneTree" id="ENSGT01150000287001"/>
<evidence type="ECO:0000256" key="11">
    <source>
        <dbReference type="SAM" id="Phobius"/>
    </source>
</evidence>
<dbReference type="AlphaFoldDB" id="A0A803K5G7"/>
<evidence type="ECO:0000256" key="8">
    <source>
        <dbReference type="ARBA" id="ARBA00023224"/>
    </source>
</evidence>
<feature type="transmembrane region" description="Helical" evidence="11">
    <location>
        <begin position="173"/>
        <end position="196"/>
    </location>
</feature>
<evidence type="ECO:0000259" key="12">
    <source>
        <dbReference type="PROSITE" id="PS50262"/>
    </source>
</evidence>
<keyword evidence="8 9" id="KW-0807">Transducer</keyword>
<name>A0A803K5G7_XENTR</name>
<keyword evidence="3 9" id="KW-0812">Transmembrane</keyword>
<evidence type="ECO:0000256" key="3">
    <source>
        <dbReference type="ARBA" id="ARBA00022692"/>
    </source>
</evidence>
<evidence type="ECO:0000256" key="2">
    <source>
        <dbReference type="ARBA" id="ARBA00022475"/>
    </source>
</evidence>
<protein>
    <recommendedName>
        <fullName evidence="12">G-protein coupled receptors family 1 profile domain-containing protein</fullName>
    </recommendedName>
</protein>
<dbReference type="Gene3D" id="1.20.1070.10">
    <property type="entry name" value="Rhodopsin 7-helix transmembrane proteins"/>
    <property type="match status" value="1"/>
</dbReference>
<dbReference type="Ensembl" id="ENSXETT00000106126">
    <property type="protein sequence ID" value="ENSXETP00000115543"/>
    <property type="gene ID" value="ENSXETG00000044669"/>
</dbReference>
<reference evidence="13" key="1">
    <citation type="journal article" date="2010" name="Science">
        <title>The genome of the Western clawed frog Xenopus tropicalis.</title>
        <authorList>
            <person name="Hellsten U."/>
            <person name="Harland R.M."/>
            <person name="Gilchrist M.J."/>
            <person name="Hendrix D."/>
            <person name="Jurka J."/>
            <person name="Kapitonov V."/>
            <person name="Ovcharenko I."/>
            <person name="Putnam N.H."/>
            <person name="Shu S."/>
            <person name="Taher L."/>
            <person name="Blitz I.L."/>
            <person name="Blumberg B."/>
            <person name="Dichmann D.S."/>
            <person name="Dubchak I."/>
            <person name="Amaya E."/>
            <person name="Detter J.C."/>
            <person name="Fletcher R."/>
            <person name="Gerhard D.S."/>
            <person name="Goodstein D."/>
            <person name="Graves T."/>
            <person name="Grigoriev I.V."/>
            <person name="Grimwood J."/>
            <person name="Kawashima T."/>
            <person name="Lindquist E."/>
            <person name="Lucas S.M."/>
            <person name="Mead P.E."/>
            <person name="Mitros T."/>
            <person name="Ogino H."/>
            <person name="Ohta Y."/>
            <person name="Poliakov A.V."/>
            <person name="Pollet N."/>
            <person name="Robert J."/>
            <person name="Salamov A."/>
            <person name="Sater A.K."/>
            <person name="Schmutz J."/>
            <person name="Terry A."/>
            <person name="Vize P.D."/>
            <person name="Warren W.C."/>
            <person name="Wells D."/>
            <person name="Wills A."/>
            <person name="Wilson R.K."/>
            <person name="Zimmerman L.B."/>
            <person name="Zorn A.M."/>
            <person name="Grainger R."/>
            <person name="Grammer T."/>
            <person name="Khokha M.K."/>
            <person name="Richardson P.M."/>
            <person name="Rokhsar D.S."/>
        </authorList>
    </citation>
    <scope>NUCLEOTIDE SEQUENCE [LARGE SCALE GENOMIC DNA]</scope>
    <source>
        <strain evidence="13">Nigerian</strain>
    </source>
</reference>
<keyword evidence="2" id="KW-1003">Cell membrane</keyword>
<dbReference type="PRINTS" id="PR01157">
    <property type="entry name" value="P2YPURNOCPTR"/>
</dbReference>
<reference evidence="13" key="2">
    <citation type="submission" date="2021-03" db="UniProtKB">
        <authorList>
            <consortium name="Ensembl"/>
        </authorList>
    </citation>
    <scope>IDENTIFICATION</scope>
</reference>
<evidence type="ECO:0000313" key="13">
    <source>
        <dbReference type="Ensembl" id="ENSXETP00000115543"/>
    </source>
</evidence>
<dbReference type="PROSITE" id="PS50262">
    <property type="entry name" value="G_PROTEIN_RECEP_F1_2"/>
    <property type="match status" value="1"/>
</dbReference>
<evidence type="ECO:0000256" key="1">
    <source>
        <dbReference type="ARBA" id="ARBA00004651"/>
    </source>
</evidence>
<comment type="similarity">
    <text evidence="9">Belongs to the G-protein coupled receptor 1 family.</text>
</comment>
<dbReference type="GO" id="GO:0005886">
    <property type="term" value="C:plasma membrane"/>
    <property type="evidence" value="ECO:0007669"/>
    <property type="project" value="UniProtKB-SubCell"/>
</dbReference>
<dbReference type="PROSITE" id="PS00237">
    <property type="entry name" value="G_PROTEIN_RECEP_F1_1"/>
    <property type="match status" value="1"/>
</dbReference>
<evidence type="ECO:0000256" key="6">
    <source>
        <dbReference type="ARBA" id="ARBA00023136"/>
    </source>
</evidence>
<keyword evidence="4 11" id="KW-1133">Transmembrane helix</keyword>
<dbReference type="PANTHER" id="PTHR24231">
    <property type="entry name" value="PURINOCEPTOR-RELATED G-PROTEIN COUPLED RECEPTOR"/>
    <property type="match status" value="1"/>
</dbReference>
<organism evidence="13">
    <name type="scientific">Xenopus tropicalis</name>
    <name type="common">Western clawed frog</name>
    <name type="synonym">Silurana tropicalis</name>
    <dbReference type="NCBI Taxonomy" id="8364"/>
    <lineage>
        <taxon>Eukaryota</taxon>
        <taxon>Metazoa</taxon>
        <taxon>Chordata</taxon>
        <taxon>Craniata</taxon>
        <taxon>Vertebrata</taxon>
        <taxon>Euteleostomi</taxon>
        <taxon>Amphibia</taxon>
        <taxon>Batrachia</taxon>
        <taxon>Anura</taxon>
        <taxon>Pipoidea</taxon>
        <taxon>Pipidae</taxon>
        <taxon>Xenopodinae</taxon>
        <taxon>Xenopus</taxon>
        <taxon>Silurana</taxon>
    </lineage>
</organism>
<evidence type="ECO:0000256" key="5">
    <source>
        <dbReference type="ARBA" id="ARBA00023040"/>
    </source>
</evidence>
<feature type="compositionally biased region" description="Polar residues" evidence="10">
    <location>
        <begin position="361"/>
        <end position="382"/>
    </location>
</feature>
<feature type="transmembrane region" description="Helical" evidence="11">
    <location>
        <begin position="96"/>
        <end position="120"/>
    </location>
</feature>
<dbReference type="InterPro" id="IPR000276">
    <property type="entry name" value="GPCR_Rhodpsn"/>
</dbReference>
<feature type="transmembrane region" description="Helical" evidence="11">
    <location>
        <begin position="266"/>
        <end position="291"/>
    </location>
</feature>